<evidence type="ECO:0000256" key="2">
    <source>
        <dbReference type="SAM" id="SignalP"/>
    </source>
</evidence>
<reference evidence="3 4" key="1">
    <citation type="submission" date="2023-03" db="EMBL/GenBank/DDBJ databases">
        <title>Paludisphaera mucosa sp. nov. a novel planctomycete from northern fen.</title>
        <authorList>
            <person name="Ivanova A."/>
        </authorList>
    </citation>
    <scope>NUCLEOTIDE SEQUENCE [LARGE SCALE GENOMIC DNA]</scope>
    <source>
        <strain evidence="3 4">Pla2</strain>
    </source>
</reference>
<organism evidence="3 4">
    <name type="scientific">Paludisphaera mucosa</name>
    <dbReference type="NCBI Taxonomy" id="3030827"/>
    <lineage>
        <taxon>Bacteria</taxon>
        <taxon>Pseudomonadati</taxon>
        <taxon>Planctomycetota</taxon>
        <taxon>Planctomycetia</taxon>
        <taxon>Isosphaerales</taxon>
        <taxon>Isosphaeraceae</taxon>
        <taxon>Paludisphaera</taxon>
    </lineage>
</organism>
<feature type="signal peptide" evidence="2">
    <location>
        <begin position="1"/>
        <end position="26"/>
    </location>
</feature>
<protein>
    <submittedName>
        <fullName evidence="3">Uncharacterized protein</fullName>
    </submittedName>
</protein>
<evidence type="ECO:0000313" key="3">
    <source>
        <dbReference type="EMBL" id="MDG3002523.1"/>
    </source>
</evidence>
<dbReference type="RefSeq" id="WP_277858887.1">
    <property type="nucleotide sequence ID" value="NZ_JARRAG010000001.1"/>
</dbReference>
<gene>
    <name evidence="3" type="ORF">PZE19_01875</name>
</gene>
<keyword evidence="4" id="KW-1185">Reference proteome</keyword>
<name>A0ABT6F4L5_9BACT</name>
<keyword evidence="2" id="KW-0732">Signal</keyword>
<feature type="compositionally biased region" description="Pro residues" evidence="1">
    <location>
        <begin position="122"/>
        <end position="134"/>
    </location>
</feature>
<dbReference type="Proteomes" id="UP001216907">
    <property type="component" value="Unassembled WGS sequence"/>
</dbReference>
<proteinExistence type="predicted"/>
<sequence>MKTRQAAPALVLCLAALAATASPARAQGFGYGFGGLAMPWVPSPTNAVNDWALQNAARGGQRPPSNNVYANNPNSYINRIRDNGFVSQQDARGRVPGSRRAAQAAARSLGQAATAAAEPAPKAAPTPAPPPAKPTLPIASFFDAAGRLVWPSDSPVDGELKAKRDVSDQATIAVRREIDAQGWAPIALAAEARQKLLDYGRPALQEIRQASTPRIAEAFHEFLMGLYDALGAATVPPPPPAPPR</sequence>
<feature type="chain" id="PRO_5046587101" evidence="2">
    <location>
        <begin position="27"/>
        <end position="244"/>
    </location>
</feature>
<feature type="region of interest" description="Disordered" evidence="1">
    <location>
        <begin position="89"/>
        <end position="136"/>
    </location>
</feature>
<feature type="compositionally biased region" description="Low complexity" evidence="1">
    <location>
        <begin position="98"/>
        <end position="121"/>
    </location>
</feature>
<evidence type="ECO:0000313" key="4">
    <source>
        <dbReference type="Proteomes" id="UP001216907"/>
    </source>
</evidence>
<dbReference type="EMBL" id="JARRAG010000001">
    <property type="protein sequence ID" value="MDG3002523.1"/>
    <property type="molecule type" value="Genomic_DNA"/>
</dbReference>
<evidence type="ECO:0000256" key="1">
    <source>
        <dbReference type="SAM" id="MobiDB-lite"/>
    </source>
</evidence>
<comment type="caution">
    <text evidence="3">The sequence shown here is derived from an EMBL/GenBank/DDBJ whole genome shotgun (WGS) entry which is preliminary data.</text>
</comment>
<accession>A0ABT6F4L5</accession>